<dbReference type="InterPro" id="IPR016156">
    <property type="entry name" value="FAD/NAD-linked_Rdtase_dimer_sf"/>
</dbReference>
<dbReference type="PANTHER" id="PTHR43429">
    <property type="entry name" value="PYRIDINE NUCLEOTIDE-DISULFIDE OXIDOREDUCTASE DOMAIN-CONTAINING"/>
    <property type="match status" value="1"/>
</dbReference>
<dbReference type="SUPFAM" id="SSF51905">
    <property type="entry name" value="FAD/NAD(P)-binding domain"/>
    <property type="match status" value="1"/>
</dbReference>
<accession>A0A242A8U3</accession>
<keyword evidence="4" id="KW-0274">FAD</keyword>
<dbReference type="GO" id="GO:0016491">
    <property type="term" value="F:oxidoreductase activity"/>
    <property type="evidence" value="ECO:0007669"/>
    <property type="project" value="UniProtKB-KW"/>
</dbReference>
<evidence type="ECO:0000256" key="6">
    <source>
        <dbReference type="ARBA" id="ARBA00023097"/>
    </source>
</evidence>
<dbReference type="Pfam" id="PF02852">
    <property type="entry name" value="Pyr_redox_dim"/>
    <property type="match status" value="1"/>
</dbReference>
<dbReference type="RefSeq" id="WP_086275479.1">
    <property type="nucleotide sequence ID" value="NZ_NGKU01000001.1"/>
</dbReference>
<dbReference type="PRINTS" id="PR00368">
    <property type="entry name" value="FADPNR"/>
</dbReference>
<evidence type="ECO:0008006" key="12">
    <source>
        <dbReference type="Google" id="ProtNLM"/>
    </source>
</evidence>
<evidence type="ECO:0000259" key="9">
    <source>
        <dbReference type="Pfam" id="PF07992"/>
    </source>
</evidence>
<dbReference type="SUPFAM" id="SSF55424">
    <property type="entry name" value="FAD/NAD-linked reductases, dimerisation (C-terminal) domain"/>
    <property type="match status" value="1"/>
</dbReference>
<comment type="caution">
    <text evidence="10">The sequence shown here is derived from an EMBL/GenBank/DDBJ whole genome shotgun (WGS) entry which is preliminary data.</text>
</comment>
<dbReference type="STRING" id="1834191.A5886_002555"/>
<name>A0A242A8U3_9ENTE</name>
<keyword evidence="11" id="KW-1185">Reference proteome</keyword>
<evidence type="ECO:0000256" key="5">
    <source>
        <dbReference type="ARBA" id="ARBA00023002"/>
    </source>
</evidence>
<dbReference type="InterPro" id="IPR004099">
    <property type="entry name" value="Pyr_nucl-diS_OxRdtase_dimer"/>
</dbReference>
<feature type="domain" description="FAD/NAD(P)-binding" evidence="9">
    <location>
        <begin position="1"/>
        <end position="298"/>
    </location>
</feature>
<dbReference type="PRINTS" id="PR00469">
    <property type="entry name" value="PNDRDTASEII"/>
</dbReference>
<dbReference type="Pfam" id="PF07992">
    <property type="entry name" value="Pyr_redox_2"/>
    <property type="match status" value="1"/>
</dbReference>
<evidence type="ECO:0000256" key="4">
    <source>
        <dbReference type="ARBA" id="ARBA00022827"/>
    </source>
</evidence>
<comment type="cofactor">
    <cofactor evidence="1">
        <name>FAD</name>
        <dbReference type="ChEBI" id="CHEBI:57692"/>
    </cofactor>
</comment>
<evidence type="ECO:0000256" key="3">
    <source>
        <dbReference type="ARBA" id="ARBA00022630"/>
    </source>
</evidence>
<feature type="domain" description="Pyridine nucleotide-disulphide oxidoreductase dimerisation" evidence="8">
    <location>
        <begin position="339"/>
        <end position="440"/>
    </location>
</feature>
<dbReference type="InterPro" id="IPR023753">
    <property type="entry name" value="FAD/NAD-binding_dom"/>
</dbReference>
<evidence type="ECO:0000256" key="7">
    <source>
        <dbReference type="ARBA" id="ARBA00023284"/>
    </source>
</evidence>
<keyword evidence="3" id="KW-0285">Flavoprotein</keyword>
<reference evidence="10 11" key="1">
    <citation type="submission" date="2017-05" db="EMBL/GenBank/DDBJ databases">
        <title>The Genome Sequence of Enterococcus sp. 8G7_MSG3316.</title>
        <authorList>
            <consortium name="The Broad Institute Genomics Platform"/>
            <consortium name="The Broad Institute Genomic Center for Infectious Diseases"/>
            <person name="Earl A."/>
            <person name="Manson A."/>
            <person name="Schwartman J."/>
            <person name="Gilmore M."/>
            <person name="Abouelleil A."/>
            <person name="Cao P."/>
            <person name="Chapman S."/>
            <person name="Cusick C."/>
            <person name="Shea T."/>
            <person name="Young S."/>
            <person name="Neafsey D."/>
            <person name="Nusbaum C."/>
            <person name="Birren B."/>
        </authorList>
    </citation>
    <scope>NUCLEOTIDE SEQUENCE [LARGE SCALE GENOMIC DNA]</scope>
    <source>
        <strain evidence="10 11">8G7_MSG3316</strain>
    </source>
</reference>
<evidence type="ECO:0000256" key="1">
    <source>
        <dbReference type="ARBA" id="ARBA00001974"/>
    </source>
</evidence>
<dbReference type="Proteomes" id="UP000195043">
    <property type="component" value="Unassembled WGS sequence"/>
</dbReference>
<evidence type="ECO:0000313" key="10">
    <source>
        <dbReference type="EMBL" id="OTN77455.1"/>
    </source>
</evidence>
<evidence type="ECO:0000313" key="11">
    <source>
        <dbReference type="Proteomes" id="UP000195043"/>
    </source>
</evidence>
<keyword evidence="6" id="KW-0558">Oxidation</keyword>
<organism evidence="10 11">
    <name type="scientific">Candidatus Enterococcus testudinis</name>
    <dbReference type="NCBI Taxonomy" id="1834191"/>
    <lineage>
        <taxon>Bacteria</taxon>
        <taxon>Bacillati</taxon>
        <taxon>Bacillota</taxon>
        <taxon>Bacilli</taxon>
        <taxon>Lactobacillales</taxon>
        <taxon>Enterococcaceae</taxon>
        <taxon>Enterococcus</taxon>
    </lineage>
</organism>
<dbReference type="InterPro" id="IPR036188">
    <property type="entry name" value="FAD/NAD-bd_sf"/>
</dbReference>
<protein>
    <recommendedName>
        <fullName evidence="12">NADH oxidase</fullName>
    </recommendedName>
</protein>
<keyword evidence="5" id="KW-0560">Oxidoreductase</keyword>
<gene>
    <name evidence="10" type="ORF">A5886_002555</name>
</gene>
<evidence type="ECO:0000259" key="8">
    <source>
        <dbReference type="Pfam" id="PF02852"/>
    </source>
</evidence>
<proteinExistence type="inferred from homology"/>
<sequence>MKIIIVGGNHAGVAAALRIKELYPEDEVVLFEKRNEVTFVSQTIPLFLMGKQTLAKQANYVTPKELADKGVVVHLNTEVLDIQSKIKKVVYQKEGQRISEDIFYDRLILATGSYPLLPPTGGKRNETLFLLKDRTDAEAIAAFLTEAKSAVVIGGGLVGVEISRILTQRGIAVTLVEANPHLLTRYLDDKASLEVEAQLKREGIDVLTGMRASSYHTAERRIIHKKSVTVTMTNGKKVQTDGVFISIGFRPSSHLLAGQVTLGDRGAIVVDPYMYTSDPDILAVGDCATTHLDLLGEDVYNPHASDALRQGLIAGINVHSRRQPISFTTGTYKFNMDGYTIASTGITLSQAVEKGYDAAEVSYHNSYLADARPSYYDNTGSFYVKDQKSDTPYIQIFCIYEKGTKKILGLQVLGTIDVSQYTNIISLAISQGLTADAIEFTDFFYEHGYKDPIGFTKIIAKKIRENESEGMADE</sequence>
<dbReference type="AlphaFoldDB" id="A0A242A8U3"/>
<evidence type="ECO:0000256" key="2">
    <source>
        <dbReference type="ARBA" id="ARBA00009130"/>
    </source>
</evidence>
<dbReference type="InterPro" id="IPR050260">
    <property type="entry name" value="FAD-bd_OxRdtase"/>
</dbReference>
<dbReference type="PANTHER" id="PTHR43429:SF1">
    <property type="entry name" value="NAD(P)H SULFUR OXIDOREDUCTASE (COA-DEPENDENT)"/>
    <property type="match status" value="1"/>
</dbReference>
<keyword evidence="7" id="KW-0676">Redox-active center</keyword>
<dbReference type="Gene3D" id="3.50.50.60">
    <property type="entry name" value="FAD/NAD(P)-binding domain"/>
    <property type="match status" value="2"/>
</dbReference>
<dbReference type="Gene3D" id="3.30.390.30">
    <property type="match status" value="1"/>
</dbReference>
<dbReference type="OrthoDB" id="9802028at2"/>
<dbReference type="EMBL" id="NGKU01000001">
    <property type="protein sequence ID" value="OTN77455.1"/>
    <property type="molecule type" value="Genomic_DNA"/>
</dbReference>
<comment type="similarity">
    <text evidence="2">Belongs to the class-III pyridine nucleotide-disulfide oxidoreductase family.</text>
</comment>